<feature type="compositionally biased region" description="Polar residues" evidence="1">
    <location>
        <begin position="59"/>
        <end position="70"/>
    </location>
</feature>
<dbReference type="InterPro" id="IPR036397">
    <property type="entry name" value="RNaseH_sf"/>
</dbReference>
<dbReference type="GO" id="GO:0015074">
    <property type="term" value="P:DNA integration"/>
    <property type="evidence" value="ECO:0007669"/>
    <property type="project" value="InterPro"/>
</dbReference>
<evidence type="ECO:0000313" key="3">
    <source>
        <dbReference type="EMBL" id="CAE7814760.1"/>
    </source>
</evidence>
<feature type="compositionally biased region" description="Basic and acidic residues" evidence="1">
    <location>
        <begin position="35"/>
        <end position="48"/>
    </location>
</feature>
<evidence type="ECO:0000259" key="2">
    <source>
        <dbReference type="PROSITE" id="PS50994"/>
    </source>
</evidence>
<dbReference type="Gene3D" id="3.30.420.10">
    <property type="entry name" value="Ribonuclease H-like superfamily/Ribonuclease H"/>
    <property type="match status" value="1"/>
</dbReference>
<evidence type="ECO:0000256" key="1">
    <source>
        <dbReference type="SAM" id="MobiDB-lite"/>
    </source>
</evidence>
<feature type="region of interest" description="Disordered" evidence="1">
    <location>
        <begin position="1"/>
        <end position="70"/>
    </location>
</feature>
<comment type="caution">
    <text evidence="3">The sequence shown here is derived from an EMBL/GenBank/DDBJ whole genome shotgun (WGS) entry which is preliminary data.</text>
</comment>
<dbReference type="GO" id="GO:0003676">
    <property type="term" value="F:nucleic acid binding"/>
    <property type="evidence" value="ECO:0007669"/>
    <property type="project" value="InterPro"/>
</dbReference>
<name>A0A812Z8D7_9DINO</name>
<sequence length="1357" mass="151574">MDFQCNLRTVGEGGPQKPSTSGEGVYSAQTGGNLGERDVGQVDSHKSVQEPSGVDFQAGGTSFAQNADGQNRSKVVGDEDAMVGHLHLLVQGMRQLQQLQISKKDASETETMKGNIELPPMPEPGDAAVEFNDWLYVAEQMLGALTDSASTWLSESLRCAREAYDHYQRASAMDRLTIVPVLTATLKDKKWYRLERRVLTLLLSAMPRSVKEDTITHRVENVTSVLYRLHVLYQPGGTAERTAILGHLSGTSGTEDPTEVVAKLRKWRRYLARADEMGIAAPDASILLKGLDLTLQKVLEKFPEVKFRLDLARNDLRLSSAPTQEAVLKYYQHSLAELQQVAPSPKRQAETTKLKGAATTTGAGAGLVAQPTTGNLSVLLLVVVEEEKAQSVDPEQRSTMSATDNKDNNGATASTTSGTSTTTNDEASAHREEMRQLLQEANSMLSKIKLMGMKVDGVDSAREDLELFFLAAGATDERMALLDSGASHPFRQAVSELELQQAKDVSVELADGQKVDLLQTRTGTLLNDRALDQSPIVPLGSLVQQLGCTVNWSRRQGLRVNHPVHGDIAVRMRGNCPMIDELEALKLISEIEEKNLAQLREATAKGLWSQLSPTSSTWENNLDNYVATGERSQALSALMDPNFPLMLGTATDRFSFVGPTDLDLSDDAGINYLKALPVNRKTRRRLHQTRWIVHLYDGKNQETATYLRRLESETTTVLEIDLQRSKIFNMKGWSNVIRALLWAACRGQVEGVIGGPPRDDQEELKKKLMYLWMVAEQGAKKDGLRKPFLFMELPENHSWWAAEPWKKLKDEYQLFNVKVGQGDDKGFYGATNMCFSGSKPSSNRSPSQWTEALVSEIKEAAEQWFKHPDQLRMAQLLCAMNGSLGEMSEAELKKWAKHVRNGHVPFDKRCRTCVFNSGTGRPHRRVLNPSAFTLGVDIAGPLRTRGVDADGKYRYALIGSYCLPKVEGYKDIDIPEELEDDGAGIGEVLDDERNFLEEEETMDPPNSTEDQHDLDRRNEDYKKFYKEVYKEVGDSMEYQSLLYVIPLKSRLKTDVNTAMRKLYLNLRQEGHPVVRVHSDRARELKSASLRQWLYEKDIWVTTGESQAPQQNGRAEAAVKLLKRYAKVLLDASGLPRECWPLAMSYAAHRQRQRALGQPCNDPPFGAKVAVKSKVFGTGGSYDLDPRWREGKFVGRSSDVTNGLVVRYEDGSFVTSCHVRPGLVDADAIVEPEPVEVELPAPSRRLREKVRLAAFQDRYEEVENYAREMMAAEAYREEDVLNLWTMLKELPRPRRRGLKMADIGERAESFYTGSYVHGGVCGVMKMTRRLPSTTMYLVRAAKELTGINEFGCVAIVEN</sequence>
<protein>
    <submittedName>
        <fullName evidence="3">GIP protein</fullName>
    </submittedName>
</protein>
<dbReference type="Proteomes" id="UP000601435">
    <property type="component" value="Unassembled WGS sequence"/>
</dbReference>
<dbReference type="InterPro" id="IPR001584">
    <property type="entry name" value="Integrase_cat-core"/>
</dbReference>
<gene>
    <name evidence="3" type="primary">GIP</name>
    <name evidence="3" type="ORF">SNEC2469_LOCUS24171</name>
</gene>
<feature type="non-terminal residue" evidence="3">
    <location>
        <position position="1"/>
    </location>
</feature>
<keyword evidence="4" id="KW-1185">Reference proteome</keyword>
<dbReference type="SUPFAM" id="SSF53098">
    <property type="entry name" value="Ribonuclease H-like"/>
    <property type="match status" value="1"/>
</dbReference>
<accession>A0A812Z8D7</accession>
<feature type="compositionally biased region" description="Polar residues" evidence="1">
    <location>
        <begin position="17"/>
        <end position="31"/>
    </location>
</feature>
<dbReference type="EMBL" id="CAJNJA010046121">
    <property type="protein sequence ID" value="CAE7814760.1"/>
    <property type="molecule type" value="Genomic_DNA"/>
</dbReference>
<feature type="domain" description="Integrase catalytic" evidence="2">
    <location>
        <begin position="1000"/>
        <end position="1171"/>
    </location>
</feature>
<feature type="region of interest" description="Disordered" evidence="1">
    <location>
        <begin position="390"/>
        <end position="431"/>
    </location>
</feature>
<organism evidence="3 4">
    <name type="scientific">Symbiodinium necroappetens</name>
    <dbReference type="NCBI Taxonomy" id="1628268"/>
    <lineage>
        <taxon>Eukaryota</taxon>
        <taxon>Sar</taxon>
        <taxon>Alveolata</taxon>
        <taxon>Dinophyceae</taxon>
        <taxon>Suessiales</taxon>
        <taxon>Symbiodiniaceae</taxon>
        <taxon>Symbiodinium</taxon>
    </lineage>
</organism>
<evidence type="ECO:0000313" key="4">
    <source>
        <dbReference type="Proteomes" id="UP000601435"/>
    </source>
</evidence>
<dbReference type="PROSITE" id="PS50994">
    <property type="entry name" value="INTEGRASE"/>
    <property type="match status" value="1"/>
</dbReference>
<reference evidence="3" key="1">
    <citation type="submission" date="2021-02" db="EMBL/GenBank/DDBJ databases">
        <authorList>
            <person name="Dougan E. K."/>
            <person name="Rhodes N."/>
            <person name="Thang M."/>
            <person name="Chan C."/>
        </authorList>
    </citation>
    <scope>NUCLEOTIDE SEQUENCE</scope>
</reference>
<proteinExistence type="predicted"/>
<dbReference type="InterPro" id="IPR012337">
    <property type="entry name" value="RNaseH-like_sf"/>
</dbReference>
<dbReference type="OrthoDB" id="417310at2759"/>
<feature type="compositionally biased region" description="Low complexity" evidence="1">
    <location>
        <begin position="408"/>
        <end position="424"/>
    </location>
</feature>